<name>A0A0R1QK78_9LACO</name>
<dbReference type="InterPro" id="IPR043129">
    <property type="entry name" value="ATPase_NBD"/>
</dbReference>
<accession>A0A0R1QK78</accession>
<proteinExistence type="inferred from homology"/>
<dbReference type="PATRIC" id="fig|1423769.4.peg.790"/>
<comment type="caution">
    <text evidence="2">The sequence shown here is derived from an EMBL/GenBank/DDBJ whole genome shotgun (WGS) entry which is preliminary data.</text>
</comment>
<comment type="similarity">
    <text evidence="1">Belongs to the ROK (NagC/XylR) family.</text>
</comment>
<evidence type="ECO:0008006" key="4">
    <source>
        <dbReference type="Google" id="ProtNLM"/>
    </source>
</evidence>
<dbReference type="EMBL" id="AZEU01000131">
    <property type="protein sequence ID" value="KRL45264.1"/>
    <property type="molecule type" value="Genomic_DNA"/>
</dbReference>
<dbReference type="RefSeq" id="WP_054715844.1">
    <property type="nucleotide sequence ID" value="NZ_AZEU01000131.1"/>
</dbReference>
<dbReference type="InterPro" id="IPR000600">
    <property type="entry name" value="ROK"/>
</dbReference>
<dbReference type="Pfam" id="PF00480">
    <property type="entry name" value="ROK"/>
    <property type="match status" value="1"/>
</dbReference>
<protein>
    <recommendedName>
        <fullName evidence="4">ROK family protein</fullName>
    </recommendedName>
</protein>
<dbReference type="OrthoDB" id="9795247at2"/>
<dbReference type="PANTHER" id="PTHR18964:SF170">
    <property type="entry name" value="SUGAR KINASE"/>
    <property type="match status" value="1"/>
</dbReference>
<dbReference type="Proteomes" id="UP000051790">
    <property type="component" value="Unassembled WGS sequence"/>
</dbReference>
<gene>
    <name evidence="2" type="ORF">FD01_GL000740</name>
</gene>
<dbReference type="Gene3D" id="3.30.420.40">
    <property type="match status" value="2"/>
</dbReference>
<organism evidence="2 3">
    <name type="scientific">Lacticaseibacillus manihotivorans DSM 13343 = JCM 12514</name>
    <dbReference type="NCBI Taxonomy" id="1423769"/>
    <lineage>
        <taxon>Bacteria</taxon>
        <taxon>Bacillati</taxon>
        <taxon>Bacillota</taxon>
        <taxon>Bacilli</taxon>
        <taxon>Lactobacillales</taxon>
        <taxon>Lactobacillaceae</taxon>
        <taxon>Lacticaseibacillus</taxon>
    </lineage>
</organism>
<sequence length="289" mass="30525">MTKLIAIDIGGTSIKFSLWDGDTLGPVQSRPTPDNIDDFYAVLKDGADAVRGDAEVEGVAISSPGSVNQATGVIEGASAIPYIHNFEIQPRLVDLFGLPVTLENDANCAALAELAAGAGVGHHSLLFLVIGTGVGGAVVVNDRIWHGAHLYGGEFGYMLMRPEGTLSEIVSPVNLANRYNTATGDHIDGKTLFERAEARDPQAMRLVADAEAVLGKAIFNLQYAFDPERILIGGAISENAKFLDGVRAAVDAVKARVGIGDITPEILPCEYLGEANLRGAVVNFEQQVD</sequence>
<reference evidence="2 3" key="1">
    <citation type="journal article" date="2015" name="Genome Announc.">
        <title>Expanding the biotechnology potential of lactobacilli through comparative genomics of 213 strains and associated genera.</title>
        <authorList>
            <person name="Sun Z."/>
            <person name="Harris H.M."/>
            <person name="McCann A."/>
            <person name="Guo C."/>
            <person name="Argimon S."/>
            <person name="Zhang W."/>
            <person name="Yang X."/>
            <person name="Jeffery I.B."/>
            <person name="Cooney J.C."/>
            <person name="Kagawa T.F."/>
            <person name="Liu W."/>
            <person name="Song Y."/>
            <person name="Salvetti E."/>
            <person name="Wrobel A."/>
            <person name="Rasinkangas P."/>
            <person name="Parkhill J."/>
            <person name="Rea M.C."/>
            <person name="O'Sullivan O."/>
            <person name="Ritari J."/>
            <person name="Douillard F.P."/>
            <person name="Paul Ross R."/>
            <person name="Yang R."/>
            <person name="Briner A.E."/>
            <person name="Felis G.E."/>
            <person name="de Vos W.M."/>
            <person name="Barrangou R."/>
            <person name="Klaenhammer T.R."/>
            <person name="Caufield P.W."/>
            <person name="Cui Y."/>
            <person name="Zhang H."/>
            <person name="O'Toole P.W."/>
        </authorList>
    </citation>
    <scope>NUCLEOTIDE SEQUENCE [LARGE SCALE GENOMIC DNA]</scope>
    <source>
        <strain evidence="2 3">DSM 13343</strain>
    </source>
</reference>
<keyword evidence="3" id="KW-1185">Reference proteome</keyword>
<dbReference type="PANTHER" id="PTHR18964">
    <property type="entry name" value="ROK (REPRESSOR, ORF, KINASE) FAMILY"/>
    <property type="match status" value="1"/>
</dbReference>
<evidence type="ECO:0000313" key="3">
    <source>
        <dbReference type="Proteomes" id="UP000051790"/>
    </source>
</evidence>
<dbReference type="AlphaFoldDB" id="A0A0R1QK78"/>
<dbReference type="SUPFAM" id="SSF53067">
    <property type="entry name" value="Actin-like ATPase domain"/>
    <property type="match status" value="1"/>
</dbReference>
<evidence type="ECO:0000313" key="2">
    <source>
        <dbReference type="EMBL" id="KRL45264.1"/>
    </source>
</evidence>
<evidence type="ECO:0000256" key="1">
    <source>
        <dbReference type="ARBA" id="ARBA00006479"/>
    </source>
</evidence>